<accession>A0A6L2N645</accession>
<feature type="region of interest" description="Disordered" evidence="1">
    <location>
        <begin position="182"/>
        <end position="207"/>
    </location>
</feature>
<name>A0A6L2N645_TANCI</name>
<organism evidence="2">
    <name type="scientific">Tanacetum cinerariifolium</name>
    <name type="common">Dalmatian daisy</name>
    <name type="synonym">Chrysanthemum cinerariifolium</name>
    <dbReference type="NCBI Taxonomy" id="118510"/>
    <lineage>
        <taxon>Eukaryota</taxon>
        <taxon>Viridiplantae</taxon>
        <taxon>Streptophyta</taxon>
        <taxon>Embryophyta</taxon>
        <taxon>Tracheophyta</taxon>
        <taxon>Spermatophyta</taxon>
        <taxon>Magnoliopsida</taxon>
        <taxon>eudicotyledons</taxon>
        <taxon>Gunneridae</taxon>
        <taxon>Pentapetalae</taxon>
        <taxon>asterids</taxon>
        <taxon>campanulids</taxon>
        <taxon>Asterales</taxon>
        <taxon>Asteraceae</taxon>
        <taxon>Asteroideae</taxon>
        <taxon>Anthemideae</taxon>
        <taxon>Anthemidinae</taxon>
        <taxon>Tanacetum</taxon>
    </lineage>
</organism>
<dbReference type="AlphaFoldDB" id="A0A6L2N645"/>
<comment type="caution">
    <text evidence="2">The sequence shown here is derived from an EMBL/GenBank/DDBJ whole genome shotgun (WGS) entry which is preliminary data.</text>
</comment>
<feature type="compositionally biased region" description="Basic and acidic residues" evidence="1">
    <location>
        <begin position="182"/>
        <end position="192"/>
    </location>
</feature>
<evidence type="ECO:0000313" key="2">
    <source>
        <dbReference type="EMBL" id="GEU80622.1"/>
    </source>
</evidence>
<evidence type="ECO:0000256" key="1">
    <source>
        <dbReference type="SAM" id="MobiDB-lite"/>
    </source>
</evidence>
<reference evidence="2" key="1">
    <citation type="journal article" date="2019" name="Sci. Rep.">
        <title>Draft genome of Tanacetum cinerariifolium, the natural source of mosquito coil.</title>
        <authorList>
            <person name="Yamashiro T."/>
            <person name="Shiraishi A."/>
            <person name="Satake H."/>
            <person name="Nakayama K."/>
        </authorList>
    </citation>
    <scope>NUCLEOTIDE SEQUENCE</scope>
</reference>
<protein>
    <submittedName>
        <fullName evidence="2">Uncharacterized protein</fullName>
    </submittedName>
</protein>
<sequence length="207" mass="23665">MRIRSPDRLLGFPSGFPLGMVPPKNLDERNSLFPHDSVLTVQNSLTYEIRESSTARPIGGRGIHYGFFSTLDAEARRRGIGEVGYGIRDTWVDHAEAVPEIAPITLREVNTRVTELAELHEHDTQDLYALLEDMQQAEIVELRETERRRQAQMVDTFRVMGDIRQTMGDMQAKLLALREQSRRVRQPGEDVRVPNYQDAPRDADSHN</sequence>
<gene>
    <name evidence="2" type="ORF">Tci_052600</name>
</gene>
<proteinExistence type="predicted"/>
<dbReference type="EMBL" id="BKCJ010008113">
    <property type="protein sequence ID" value="GEU80622.1"/>
    <property type="molecule type" value="Genomic_DNA"/>
</dbReference>